<gene>
    <name evidence="2" type="ORF">VNO77_19180</name>
</gene>
<feature type="region of interest" description="Disordered" evidence="1">
    <location>
        <begin position="210"/>
        <end position="250"/>
    </location>
</feature>
<evidence type="ECO:0000313" key="3">
    <source>
        <dbReference type="Proteomes" id="UP001367508"/>
    </source>
</evidence>
<proteinExistence type="predicted"/>
<comment type="caution">
    <text evidence="2">The sequence shown here is derived from an EMBL/GenBank/DDBJ whole genome shotgun (WGS) entry which is preliminary data.</text>
</comment>
<evidence type="ECO:0000313" key="2">
    <source>
        <dbReference type="EMBL" id="KAK7338565.1"/>
    </source>
</evidence>
<feature type="region of interest" description="Disordered" evidence="1">
    <location>
        <begin position="1"/>
        <end position="27"/>
    </location>
</feature>
<name>A0AAN9LM12_CANGL</name>
<keyword evidence="3" id="KW-1185">Reference proteome</keyword>
<sequence length="250" mass="28257">MNHGGLREAVKQKEAQDKRPRTSHVKEKSRNVILTKFMNIQSKLDAQLNGWYIHPLHRGHEFESWVKFAKRVSSPLKRPEPLILHRILLTITLEVPASCSFHPSVSPFFAAAPSSAAAPWWGWNPPGHRRSSPSLFVTTDSGGARTSILAANARRKERDRSIDGEVEWRRWRMGEQASGSSYRSPTARIGGDFREASSYAEDPWLLGLGSFPSNNQRGSPKRKSENYSIIPLPSKNQKKNPPAWTLRPFL</sequence>
<organism evidence="2 3">
    <name type="scientific">Canavalia gladiata</name>
    <name type="common">Sword bean</name>
    <name type="synonym">Dolichos gladiatus</name>
    <dbReference type="NCBI Taxonomy" id="3824"/>
    <lineage>
        <taxon>Eukaryota</taxon>
        <taxon>Viridiplantae</taxon>
        <taxon>Streptophyta</taxon>
        <taxon>Embryophyta</taxon>
        <taxon>Tracheophyta</taxon>
        <taxon>Spermatophyta</taxon>
        <taxon>Magnoliopsida</taxon>
        <taxon>eudicotyledons</taxon>
        <taxon>Gunneridae</taxon>
        <taxon>Pentapetalae</taxon>
        <taxon>rosids</taxon>
        <taxon>fabids</taxon>
        <taxon>Fabales</taxon>
        <taxon>Fabaceae</taxon>
        <taxon>Papilionoideae</taxon>
        <taxon>50 kb inversion clade</taxon>
        <taxon>NPAAA clade</taxon>
        <taxon>indigoferoid/millettioid clade</taxon>
        <taxon>Phaseoleae</taxon>
        <taxon>Canavalia</taxon>
    </lineage>
</organism>
<accession>A0AAN9LM12</accession>
<protein>
    <submittedName>
        <fullName evidence="2">Uncharacterized protein</fullName>
    </submittedName>
</protein>
<evidence type="ECO:0000256" key="1">
    <source>
        <dbReference type="SAM" id="MobiDB-lite"/>
    </source>
</evidence>
<reference evidence="2 3" key="1">
    <citation type="submission" date="2024-01" db="EMBL/GenBank/DDBJ databases">
        <title>The genomes of 5 underutilized Papilionoideae crops provide insights into root nodulation and disease resistanc.</title>
        <authorList>
            <person name="Jiang F."/>
        </authorList>
    </citation>
    <scope>NUCLEOTIDE SEQUENCE [LARGE SCALE GENOMIC DNA]</scope>
    <source>
        <strain evidence="2">LVBAO_FW01</strain>
        <tissue evidence="2">Leaves</tissue>
    </source>
</reference>
<dbReference type="EMBL" id="JAYMYQ010000004">
    <property type="protein sequence ID" value="KAK7338565.1"/>
    <property type="molecule type" value="Genomic_DNA"/>
</dbReference>
<dbReference type="AlphaFoldDB" id="A0AAN9LM12"/>
<dbReference type="Proteomes" id="UP001367508">
    <property type="component" value="Unassembled WGS sequence"/>
</dbReference>